<dbReference type="InterPro" id="IPR017853">
    <property type="entry name" value="GH"/>
</dbReference>
<reference evidence="1 2" key="1">
    <citation type="journal article" date="2011" name="Plasmid">
        <title>Streptomyces turgidiscabies Car8 contains a modular pathogenicity island that shares virulence genes with other actinobacterial plant pathogens.</title>
        <authorList>
            <person name="Huguet-Tapia J.C."/>
            <person name="Badger J.H."/>
            <person name="Loria R."/>
            <person name="Pettis G.S."/>
        </authorList>
    </citation>
    <scope>NUCLEOTIDE SEQUENCE [LARGE SCALE GENOMIC DNA]</scope>
    <source>
        <strain evidence="1 2">Car8</strain>
    </source>
</reference>
<dbReference type="SUPFAM" id="SSF51445">
    <property type="entry name" value="(Trans)glycosidases"/>
    <property type="match status" value="1"/>
</dbReference>
<organism evidence="1 2">
    <name type="scientific">Streptomyces turgidiscabies (strain Car8)</name>
    <dbReference type="NCBI Taxonomy" id="698760"/>
    <lineage>
        <taxon>Bacteria</taxon>
        <taxon>Bacillati</taxon>
        <taxon>Actinomycetota</taxon>
        <taxon>Actinomycetes</taxon>
        <taxon>Kitasatosporales</taxon>
        <taxon>Streptomycetaceae</taxon>
        <taxon>Streptomyces</taxon>
    </lineage>
</organism>
<gene>
    <name evidence="1" type="ORF">STRTUCAR8_09048</name>
</gene>
<dbReference type="EMBL" id="AEJB01000239">
    <property type="protein sequence ID" value="ELP68065.1"/>
    <property type="molecule type" value="Genomic_DNA"/>
</dbReference>
<accession>L7FBN5</accession>
<sequence>MAWKQLAARPYIWGTFVWAMFDFASDGRNEGSQPGINDKGLVTHDRQIRKDAFYWYKPTGRTLPPFTSPA</sequence>
<comment type="caution">
    <text evidence="1">The sequence shown here is derived from an EMBL/GenBank/DDBJ whole genome shotgun (WGS) entry which is preliminary data.</text>
</comment>
<feature type="non-terminal residue" evidence="1">
    <location>
        <position position="70"/>
    </location>
</feature>
<dbReference type="Proteomes" id="UP000010931">
    <property type="component" value="Unassembled WGS sequence"/>
</dbReference>
<protein>
    <recommendedName>
        <fullName evidence="3">Glycoside hydrolase family 2 catalytic domain-containing protein</fullName>
    </recommendedName>
</protein>
<proteinExistence type="predicted"/>
<dbReference type="Gene3D" id="3.20.20.80">
    <property type="entry name" value="Glycosidases"/>
    <property type="match status" value="1"/>
</dbReference>
<keyword evidence="2" id="KW-1185">Reference proteome</keyword>
<dbReference type="AlphaFoldDB" id="L7FBN5"/>
<evidence type="ECO:0000313" key="1">
    <source>
        <dbReference type="EMBL" id="ELP68065.1"/>
    </source>
</evidence>
<evidence type="ECO:0000313" key="2">
    <source>
        <dbReference type="Proteomes" id="UP000010931"/>
    </source>
</evidence>
<evidence type="ECO:0008006" key="3">
    <source>
        <dbReference type="Google" id="ProtNLM"/>
    </source>
</evidence>
<dbReference type="RefSeq" id="WP_006376786.1">
    <property type="nucleotide sequence ID" value="NZ_AEJB01000239.1"/>
</dbReference>
<name>L7FBN5_STRT8</name>